<proteinExistence type="predicted"/>
<name>A0A0F9DWE5_9ZZZZ</name>
<feature type="non-terminal residue" evidence="1">
    <location>
        <position position="1"/>
    </location>
</feature>
<dbReference type="AlphaFoldDB" id="A0A0F9DWE5"/>
<sequence length="106" mass="11552">DSRTRFDAPLVSINPGSTRVARTSLYLPGYNVTGSLKSFWEKHAGAPFKVVVEAIHVDAAGELVESLRSRTFDEAFRLEEAVAIGKLEATTTYNNVAQPELSVTVI</sequence>
<evidence type="ECO:0000313" key="1">
    <source>
        <dbReference type="EMBL" id="KKL66064.1"/>
    </source>
</evidence>
<protein>
    <submittedName>
        <fullName evidence="1">Uncharacterized protein</fullName>
    </submittedName>
</protein>
<accession>A0A0F9DWE5</accession>
<gene>
    <name evidence="1" type="ORF">LCGC14_2148760</name>
</gene>
<comment type="caution">
    <text evidence="1">The sequence shown here is derived from an EMBL/GenBank/DDBJ whole genome shotgun (WGS) entry which is preliminary data.</text>
</comment>
<dbReference type="EMBL" id="LAZR01027324">
    <property type="protein sequence ID" value="KKL66064.1"/>
    <property type="molecule type" value="Genomic_DNA"/>
</dbReference>
<organism evidence="1">
    <name type="scientific">marine sediment metagenome</name>
    <dbReference type="NCBI Taxonomy" id="412755"/>
    <lineage>
        <taxon>unclassified sequences</taxon>
        <taxon>metagenomes</taxon>
        <taxon>ecological metagenomes</taxon>
    </lineage>
</organism>
<reference evidence="1" key="1">
    <citation type="journal article" date="2015" name="Nature">
        <title>Complex archaea that bridge the gap between prokaryotes and eukaryotes.</title>
        <authorList>
            <person name="Spang A."/>
            <person name="Saw J.H."/>
            <person name="Jorgensen S.L."/>
            <person name="Zaremba-Niedzwiedzka K."/>
            <person name="Martijn J."/>
            <person name="Lind A.E."/>
            <person name="van Eijk R."/>
            <person name="Schleper C."/>
            <person name="Guy L."/>
            <person name="Ettema T.J."/>
        </authorList>
    </citation>
    <scope>NUCLEOTIDE SEQUENCE</scope>
</reference>